<feature type="non-terminal residue" evidence="1">
    <location>
        <position position="382"/>
    </location>
</feature>
<dbReference type="Gene3D" id="3.30.420.10">
    <property type="entry name" value="Ribonuclease H-like superfamily/Ribonuclease H"/>
    <property type="match status" value="1"/>
</dbReference>
<name>A0ABP0P789_9DINO</name>
<reference evidence="1 2" key="1">
    <citation type="submission" date="2024-02" db="EMBL/GenBank/DDBJ databases">
        <authorList>
            <person name="Chen Y."/>
            <person name="Shah S."/>
            <person name="Dougan E. K."/>
            <person name="Thang M."/>
            <person name="Chan C."/>
        </authorList>
    </citation>
    <scope>NUCLEOTIDE SEQUENCE [LARGE SCALE GENOMIC DNA]</scope>
</reference>
<evidence type="ECO:0000313" key="2">
    <source>
        <dbReference type="Proteomes" id="UP001642464"/>
    </source>
</evidence>
<dbReference type="InterPro" id="IPR036397">
    <property type="entry name" value="RNaseH_sf"/>
</dbReference>
<dbReference type="Proteomes" id="UP001642464">
    <property type="component" value="Unassembled WGS sequence"/>
</dbReference>
<accession>A0ABP0P789</accession>
<organism evidence="1 2">
    <name type="scientific">Durusdinium trenchii</name>
    <dbReference type="NCBI Taxonomy" id="1381693"/>
    <lineage>
        <taxon>Eukaryota</taxon>
        <taxon>Sar</taxon>
        <taxon>Alveolata</taxon>
        <taxon>Dinophyceae</taxon>
        <taxon>Suessiales</taxon>
        <taxon>Symbiodiniaceae</taxon>
        <taxon>Durusdinium</taxon>
    </lineage>
</organism>
<gene>
    <name evidence="1" type="ORF">SCF082_LOCUS35481</name>
</gene>
<evidence type="ECO:0000313" key="1">
    <source>
        <dbReference type="EMBL" id="CAK9071920.1"/>
    </source>
</evidence>
<dbReference type="EMBL" id="CAXAMM010033803">
    <property type="protein sequence ID" value="CAK9071920.1"/>
    <property type="molecule type" value="Genomic_DNA"/>
</dbReference>
<comment type="caution">
    <text evidence="1">The sequence shown here is derived from an EMBL/GenBank/DDBJ whole genome shotgun (WGS) entry which is preliminary data.</text>
</comment>
<proteinExistence type="predicted"/>
<keyword evidence="2" id="KW-1185">Reference proteome</keyword>
<sequence>MELSQAADEDRFIVGLRAALVNGFQEARRTLASVNVSGLFALSCLVRLMHLDEVGDWRPQVASLLVDFGPGTDRVDQAEEFFAELARLPSGLKILTRALKAWNVQCAEQLSKELRELLVSSVLRDAPTPRTALAAVTLGGLPGLLPPEASKSVLETADDGSRDEAIELMAKGLALESQRFLVQLRQEHGRAKAAAKAVQVLGLEEEFPDAEFHWKKEALESAICKGRREAMVGLSCQESRLHSRCVQGLLECNEVELAADLGMTWNVALPELSEKLKEAKMKREAECFSLPEAVSINLVEDEVAVGRLSLLSSTTSSTTIGFDLECNMASGVPTLLQLGSLREVFLVDLLAVGHLSSLATTLQEIWGSSVPKVSFGGADDLG</sequence>
<protein>
    <submittedName>
        <fullName evidence="1">Exonuclease mut-7-like</fullName>
    </submittedName>
</protein>